<dbReference type="KEGG" id="beu:BE0216_11320"/>
<feature type="transmembrane region" description="Helical" evidence="1">
    <location>
        <begin position="92"/>
        <end position="111"/>
    </location>
</feature>
<dbReference type="EMBL" id="CP062938">
    <property type="protein sequence ID" value="QOL32960.1"/>
    <property type="molecule type" value="Genomic_DNA"/>
</dbReference>
<dbReference type="OrthoDB" id="2591569at2"/>
<dbReference type="Proteomes" id="UP000593943">
    <property type="component" value="Chromosome"/>
</dbReference>
<keyword evidence="1" id="KW-0812">Transmembrane</keyword>
<evidence type="ECO:0008006" key="4">
    <source>
        <dbReference type="Google" id="ProtNLM"/>
    </source>
</evidence>
<evidence type="ECO:0000313" key="3">
    <source>
        <dbReference type="Proteomes" id="UP000593943"/>
    </source>
</evidence>
<evidence type="ECO:0000256" key="1">
    <source>
        <dbReference type="SAM" id="Phobius"/>
    </source>
</evidence>
<protein>
    <recommendedName>
        <fullName evidence="4">Beta-carotene 15,15'-monooxygenase</fullName>
    </recommendedName>
</protein>
<reference evidence="2 3" key="1">
    <citation type="submission" date="2020-10" db="EMBL/GenBank/DDBJ databases">
        <title>Genome sequencing of Bifidobacterium eulemuris_DSMZ_100216.</title>
        <authorList>
            <person name="Kim J."/>
        </authorList>
    </citation>
    <scope>NUCLEOTIDE SEQUENCE [LARGE SCALE GENOMIC DNA]</scope>
    <source>
        <strain evidence="2 3">DSM 100216</strain>
    </source>
</reference>
<dbReference type="Pfam" id="PF13787">
    <property type="entry name" value="HXXEE"/>
    <property type="match status" value="1"/>
</dbReference>
<keyword evidence="1" id="KW-1133">Transmembrane helix</keyword>
<dbReference type="InterPro" id="IPR025671">
    <property type="entry name" value="HXXEE"/>
</dbReference>
<accession>A0A7L9SRW9</accession>
<feature type="transmembrane region" description="Helical" evidence="1">
    <location>
        <begin position="159"/>
        <end position="177"/>
    </location>
</feature>
<dbReference type="AlphaFoldDB" id="A0A7L9SRW9"/>
<gene>
    <name evidence="2" type="ORF">BE0216_11320</name>
</gene>
<sequence length="227" mass="25421">MAMNKTGLSWWSDRAWLWFGWCVTAVITVLILLNWRTWSAELKLVAAIAALIPVHATEEWVFPGGFNFQYNTFLYRSARPDRYPMCRASDMITVLGVTIMYAVVAFAYAVGGGAVHAGVLMSAMAFSALEVVFHTYCGVRAYLMYRSKGKTTIYGPGSITAYLGFGVLGVLMFYSLRDMSIGASDWGLCALILAAIVCFCFIPEQAFKNKVDSYYFETNGYYDRFLK</sequence>
<keyword evidence="3" id="KW-1185">Reference proteome</keyword>
<feature type="transmembrane region" description="Helical" evidence="1">
    <location>
        <begin position="117"/>
        <end position="139"/>
    </location>
</feature>
<evidence type="ECO:0000313" key="2">
    <source>
        <dbReference type="EMBL" id="QOL32960.1"/>
    </source>
</evidence>
<proteinExistence type="predicted"/>
<keyword evidence="1" id="KW-0472">Membrane</keyword>
<feature type="transmembrane region" description="Helical" evidence="1">
    <location>
        <begin position="15"/>
        <end position="35"/>
    </location>
</feature>
<dbReference type="RefSeq" id="WP_143249310.1">
    <property type="nucleotide sequence ID" value="NZ_CP062938.1"/>
</dbReference>
<organism evidence="2 3">
    <name type="scientific">Bifidobacterium eulemuris</name>
    <dbReference type="NCBI Taxonomy" id="1765219"/>
    <lineage>
        <taxon>Bacteria</taxon>
        <taxon>Bacillati</taxon>
        <taxon>Actinomycetota</taxon>
        <taxon>Actinomycetes</taxon>
        <taxon>Bifidobacteriales</taxon>
        <taxon>Bifidobacteriaceae</taxon>
        <taxon>Bifidobacterium</taxon>
    </lineage>
</organism>
<name>A0A7L9SRW9_9BIFI</name>
<feature type="transmembrane region" description="Helical" evidence="1">
    <location>
        <begin position="183"/>
        <end position="202"/>
    </location>
</feature>